<accession>A0AC60Q500</accession>
<sequence>MVWALRSTRHSPKRAHRHTSTRRDEHDDETGPVDIQTAYSKLLRVHGPQHGARRGRGSDCGRSQSERASAGDSQAHHAYYTPALQPRRLGMTCGLAGTPRCEVHARLYPRHSLDWFLTMLQEEEEVTLYGNKPTRGVSHRYETYCTPRAIVLFRYECDVGATS</sequence>
<comment type="caution">
    <text evidence="1">The sequence shown here is derived from an EMBL/GenBank/DDBJ whole genome shotgun (WGS) entry which is preliminary data.</text>
</comment>
<evidence type="ECO:0000313" key="1">
    <source>
        <dbReference type="EMBL" id="KAG0428681.1"/>
    </source>
</evidence>
<gene>
    <name evidence="1" type="ORF">HPB47_024345</name>
</gene>
<proteinExistence type="predicted"/>
<evidence type="ECO:0000313" key="2">
    <source>
        <dbReference type="Proteomes" id="UP000805193"/>
    </source>
</evidence>
<keyword evidence="2" id="KW-1185">Reference proteome</keyword>
<reference evidence="1 2" key="1">
    <citation type="journal article" date="2020" name="Cell">
        <title>Large-Scale Comparative Analyses of Tick Genomes Elucidate Their Genetic Diversity and Vector Capacities.</title>
        <authorList>
            <consortium name="Tick Genome and Microbiome Consortium (TIGMIC)"/>
            <person name="Jia N."/>
            <person name="Wang J."/>
            <person name="Shi W."/>
            <person name="Du L."/>
            <person name="Sun Y."/>
            <person name="Zhan W."/>
            <person name="Jiang J.F."/>
            <person name="Wang Q."/>
            <person name="Zhang B."/>
            <person name="Ji P."/>
            <person name="Bell-Sakyi L."/>
            <person name="Cui X.M."/>
            <person name="Yuan T.T."/>
            <person name="Jiang B.G."/>
            <person name="Yang W.F."/>
            <person name="Lam T.T."/>
            <person name="Chang Q.C."/>
            <person name="Ding S.J."/>
            <person name="Wang X.J."/>
            <person name="Zhu J.G."/>
            <person name="Ruan X.D."/>
            <person name="Zhao L."/>
            <person name="Wei J.T."/>
            <person name="Ye R.Z."/>
            <person name="Que T.C."/>
            <person name="Du C.H."/>
            <person name="Zhou Y.H."/>
            <person name="Cheng J.X."/>
            <person name="Dai P.F."/>
            <person name="Guo W.B."/>
            <person name="Han X.H."/>
            <person name="Huang E.J."/>
            <person name="Li L.F."/>
            <person name="Wei W."/>
            <person name="Gao Y.C."/>
            <person name="Liu J.Z."/>
            <person name="Shao H.Z."/>
            <person name="Wang X."/>
            <person name="Wang C.C."/>
            <person name="Yang T.C."/>
            <person name="Huo Q.B."/>
            <person name="Li W."/>
            <person name="Chen H.Y."/>
            <person name="Chen S.E."/>
            <person name="Zhou L.G."/>
            <person name="Ni X.B."/>
            <person name="Tian J.H."/>
            <person name="Sheng Y."/>
            <person name="Liu T."/>
            <person name="Pan Y.S."/>
            <person name="Xia L.Y."/>
            <person name="Li J."/>
            <person name="Zhao F."/>
            <person name="Cao W.C."/>
        </authorList>
    </citation>
    <scope>NUCLEOTIDE SEQUENCE [LARGE SCALE GENOMIC DNA]</scope>
    <source>
        <strain evidence="1">Iper-2018</strain>
    </source>
</reference>
<name>A0AC60Q500_IXOPE</name>
<dbReference type="Proteomes" id="UP000805193">
    <property type="component" value="Unassembled WGS sequence"/>
</dbReference>
<organism evidence="1 2">
    <name type="scientific">Ixodes persulcatus</name>
    <name type="common">Taiga tick</name>
    <dbReference type="NCBI Taxonomy" id="34615"/>
    <lineage>
        <taxon>Eukaryota</taxon>
        <taxon>Metazoa</taxon>
        <taxon>Ecdysozoa</taxon>
        <taxon>Arthropoda</taxon>
        <taxon>Chelicerata</taxon>
        <taxon>Arachnida</taxon>
        <taxon>Acari</taxon>
        <taxon>Parasitiformes</taxon>
        <taxon>Ixodida</taxon>
        <taxon>Ixodoidea</taxon>
        <taxon>Ixodidae</taxon>
        <taxon>Ixodinae</taxon>
        <taxon>Ixodes</taxon>
    </lineage>
</organism>
<protein>
    <submittedName>
        <fullName evidence="1">Uncharacterized protein</fullName>
    </submittedName>
</protein>
<dbReference type="EMBL" id="JABSTQ010009496">
    <property type="protein sequence ID" value="KAG0428681.1"/>
    <property type="molecule type" value="Genomic_DNA"/>
</dbReference>